<evidence type="ECO:0000313" key="2">
    <source>
        <dbReference type="Proteomes" id="UP000192455"/>
    </source>
</evidence>
<protein>
    <recommendedName>
        <fullName evidence="3">4Fe-4S ferredoxin-type domain-containing protein</fullName>
    </recommendedName>
</protein>
<evidence type="ECO:0008006" key="3">
    <source>
        <dbReference type="Google" id="ProtNLM"/>
    </source>
</evidence>
<dbReference type="OrthoDB" id="8279740at2"/>
<keyword evidence="2" id="KW-1185">Reference proteome</keyword>
<dbReference type="AlphaFoldDB" id="A0A1R3WNS6"/>
<accession>A0A1R3WNS6</accession>
<dbReference type="EMBL" id="FTPS01000001">
    <property type="protein sequence ID" value="SIT79106.1"/>
    <property type="molecule type" value="Genomic_DNA"/>
</dbReference>
<dbReference type="RefSeq" id="WP_076648392.1">
    <property type="nucleotide sequence ID" value="NZ_FTPS01000001.1"/>
</dbReference>
<sequence>MSTAPLYDDIERTALAEGLIVMGALHPARVEARGVDHGTLILLGAGRDFWTAFSAAPEAGDGAPDPVDRWSLRVVGALARRFGGQALFPFGGPPYSPFIDWALRSGRAFSSPVGMLVHDTVGLMISYRGALHFGDEIAFPAPPAGSPCTTCVEKPCLDACPVGALGAGHGYDLDACHGYLDSDPGRDCMERGCAVRRACPLSAGAGRSEAQSALHMRAFHKPPAQRNGGA</sequence>
<evidence type="ECO:0000313" key="1">
    <source>
        <dbReference type="EMBL" id="SIT79106.1"/>
    </source>
</evidence>
<reference evidence="1 2" key="1">
    <citation type="submission" date="2017-01" db="EMBL/GenBank/DDBJ databases">
        <authorList>
            <person name="Mah S.A."/>
            <person name="Swanson W.J."/>
            <person name="Moy G.W."/>
            <person name="Vacquier V.D."/>
        </authorList>
    </citation>
    <scope>NUCLEOTIDE SEQUENCE [LARGE SCALE GENOMIC DNA]</scope>
    <source>
        <strain evidence="1 2">DSM 21219</strain>
    </source>
</reference>
<dbReference type="STRING" id="515897.SAMN05421849_1074"/>
<name>A0A1R3WNS6_9RHOB</name>
<gene>
    <name evidence="1" type="ORF">SAMN05421849_1074</name>
</gene>
<proteinExistence type="predicted"/>
<organism evidence="1 2">
    <name type="scientific">Pontibaca methylaminivorans</name>
    <dbReference type="NCBI Taxonomy" id="515897"/>
    <lineage>
        <taxon>Bacteria</taxon>
        <taxon>Pseudomonadati</taxon>
        <taxon>Pseudomonadota</taxon>
        <taxon>Alphaproteobacteria</taxon>
        <taxon>Rhodobacterales</taxon>
        <taxon>Roseobacteraceae</taxon>
        <taxon>Pontibaca</taxon>
    </lineage>
</organism>
<dbReference type="Proteomes" id="UP000192455">
    <property type="component" value="Unassembled WGS sequence"/>
</dbReference>